<evidence type="ECO:0000256" key="1">
    <source>
        <dbReference type="ARBA" id="ARBA00022679"/>
    </source>
</evidence>
<keyword evidence="6" id="KW-1185">Reference proteome</keyword>
<dbReference type="Proteomes" id="UP000887575">
    <property type="component" value="Unassembled WGS sequence"/>
</dbReference>
<feature type="compositionally biased region" description="Polar residues" evidence="4">
    <location>
        <begin position="195"/>
        <end position="217"/>
    </location>
</feature>
<evidence type="ECO:0000256" key="4">
    <source>
        <dbReference type="SAM" id="MobiDB-lite"/>
    </source>
</evidence>
<feature type="binding site" evidence="3">
    <location>
        <begin position="116"/>
        <end position="129"/>
    </location>
    <ligand>
        <name>acetyl-CoA</name>
        <dbReference type="ChEBI" id="CHEBI:57288"/>
    </ligand>
</feature>
<dbReference type="GO" id="GO:0070507">
    <property type="term" value="P:regulation of microtubule cytoskeleton organization"/>
    <property type="evidence" value="ECO:0007669"/>
    <property type="project" value="UniProtKB-UniRule"/>
</dbReference>
<feature type="site" description="Crucial for catalytic activity" evidence="3">
    <location>
        <position position="49"/>
    </location>
</feature>
<evidence type="ECO:0000256" key="2">
    <source>
        <dbReference type="ARBA" id="ARBA00023315"/>
    </source>
</evidence>
<dbReference type="InterPro" id="IPR038746">
    <property type="entry name" value="Atat"/>
</dbReference>
<evidence type="ECO:0000259" key="5">
    <source>
        <dbReference type="PROSITE" id="PS51730"/>
    </source>
</evidence>
<feature type="compositionally biased region" description="Basic and acidic residues" evidence="4">
    <location>
        <begin position="251"/>
        <end position="261"/>
    </location>
</feature>
<comment type="catalytic activity">
    <reaction evidence="3">
        <text>L-lysyl-[alpha-tubulin] + acetyl-CoA = N(6)-acetyl-L-lysyl-[alpha-tubulin] + CoA + H(+)</text>
        <dbReference type="Rhea" id="RHEA:15277"/>
        <dbReference type="Rhea" id="RHEA-COMP:11278"/>
        <dbReference type="Rhea" id="RHEA-COMP:11279"/>
        <dbReference type="ChEBI" id="CHEBI:15378"/>
        <dbReference type="ChEBI" id="CHEBI:29969"/>
        <dbReference type="ChEBI" id="CHEBI:57287"/>
        <dbReference type="ChEBI" id="CHEBI:57288"/>
        <dbReference type="ChEBI" id="CHEBI:61930"/>
        <dbReference type="EC" id="2.3.1.108"/>
    </reaction>
</comment>
<dbReference type="PROSITE" id="PS51730">
    <property type="entry name" value="GNAT_ATAT"/>
    <property type="match status" value="1"/>
</dbReference>
<comment type="function">
    <text evidence="3">Specifically acetylates 'Lys-40' in alpha-tubulin on the lumenal side of microtubules. Promotes microtubule destabilization and accelerates microtubule dynamics; this activity may be independent of acetylation activity. Acetylates alpha-tubulin with a slow enzymatic rate, due to a catalytic site that is not optimized for acetyl transfer. Enters the microtubule through each end and diffuses quickly throughout the lumen of microtubules. Acetylates only long/old microtubules because of its slow acetylation rate since it does not have time to act on dynamically unstable microtubules before the enzyme is released.</text>
</comment>
<feature type="domain" description="N-acetyltransferase" evidence="5">
    <location>
        <begin position="1"/>
        <end position="182"/>
    </location>
</feature>
<accession>A0AAF3FKW0</accession>
<reference evidence="7" key="1">
    <citation type="submission" date="2024-02" db="UniProtKB">
        <authorList>
            <consortium name="WormBaseParasite"/>
        </authorList>
    </citation>
    <scope>IDENTIFICATION</scope>
</reference>
<dbReference type="GO" id="GO:0019799">
    <property type="term" value="F:tubulin N-acetyltransferase activity"/>
    <property type="evidence" value="ECO:0007669"/>
    <property type="project" value="UniProtKB-UniRule"/>
</dbReference>
<sequence>MEIQYDFSLIWQSPIQKLDQKQLAKYEPKRYWAVEKVIDKMGALSAQAQRLKRVVTSYEKILDSEEDQAVYILWEPGSTSGSSLIIGLLKIGRKHLYLLDQNQQQYEENPLCLLDFYVDSSRQRKGYGNALLDFMLVTEVLQPYELAYDKPSAALLGLLAKRYQLDSKVPQTTGFVVFEAFFDNKLPVEQDVYNRSRSVNPSRADSGTSTPRRPCSANVNRRVSAAALIHGDVAPEIRPDPGPETPMGRKNTRDFGHTRIW</sequence>
<protein>
    <recommendedName>
        <fullName evidence="3">Alpha-tubulin N-acetyltransferase</fullName>
        <shortName evidence="3">Alpha-TAT</shortName>
        <shortName evidence="3">TAT</shortName>
        <ecNumber evidence="3">2.3.1.108</ecNumber>
    </recommendedName>
    <alternativeName>
        <fullName evidence="3">Acetyltransferase mec-17 homolog</fullName>
    </alternativeName>
</protein>
<dbReference type="AlphaFoldDB" id="A0AAF3FKW0"/>
<comment type="similarity">
    <text evidence="3">Belongs to the acetyltransferase ATAT1 family.</text>
</comment>
<feature type="region of interest" description="Disordered" evidence="4">
    <location>
        <begin position="193"/>
        <end position="217"/>
    </location>
</feature>
<dbReference type="GO" id="GO:0005874">
    <property type="term" value="C:microtubule"/>
    <property type="evidence" value="ECO:0007669"/>
    <property type="project" value="InterPro"/>
</dbReference>
<dbReference type="PANTHER" id="PTHR12327:SF0">
    <property type="entry name" value="ALPHA-TUBULIN N-ACETYLTRANSFERASE 1"/>
    <property type="match status" value="1"/>
</dbReference>
<evidence type="ECO:0000256" key="3">
    <source>
        <dbReference type="HAMAP-Rule" id="MF_03130"/>
    </source>
</evidence>
<keyword evidence="1 3" id="KW-0808">Transferase</keyword>
<dbReference type="Pfam" id="PF05301">
    <property type="entry name" value="Acetyltransf_16"/>
    <property type="match status" value="1"/>
</dbReference>
<name>A0AAF3FKW0_9BILA</name>
<dbReference type="InterPro" id="IPR007965">
    <property type="entry name" value="GNAT_ATAT"/>
</dbReference>
<dbReference type="GO" id="GO:0048666">
    <property type="term" value="P:neuron development"/>
    <property type="evidence" value="ECO:0007669"/>
    <property type="project" value="UniProtKB-UniRule"/>
</dbReference>
<dbReference type="Gene3D" id="3.40.630.30">
    <property type="match status" value="1"/>
</dbReference>
<dbReference type="WBParaSite" id="MBELARI_LOCUS7757">
    <property type="protein sequence ID" value="MBELARI_LOCUS7757"/>
    <property type="gene ID" value="MBELARI_LOCUS7757"/>
</dbReference>
<feature type="region of interest" description="Disordered" evidence="4">
    <location>
        <begin position="234"/>
        <end position="261"/>
    </location>
</feature>
<evidence type="ECO:0000313" key="6">
    <source>
        <dbReference type="Proteomes" id="UP000887575"/>
    </source>
</evidence>
<dbReference type="PANTHER" id="PTHR12327">
    <property type="entry name" value="ALPHA-TUBULIN N-ACETYLTRANSFERASE 1"/>
    <property type="match status" value="1"/>
</dbReference>
<dbReference type="EC" id="2.3.1.108" evidence="3"/>
<dbReference type="HAMAP" id="MF_03130">
    <property type="entry name" value="mec17"/>
    <property type="match status" value="1"/>
</dbReference>
<evidence type="ECO:0000313" key="7">
    <source>
        <dbReference type="WBParaSite" id="MBELARI_LOCUS7757"/>
    </source>
</evidence>
<proteinExistence type="inferred from homology"/>
<comment type="caution">
    <text evidence="3">Lacks conserved residue(s) required for the propagation of feature annotation.</text>
</comment>
<organism evidence="6 7">
    <name type="scientific">Mesorhabditis belari</name>
    <dbReference type="NCBI Taxonomy" id="2138241"/>
    <lineage>
        <taxon>Eukaryota</taxon>
        <taxon>Metazoa</taxon>
        <taxon>Ecdysozoa</taxon>
        <taxon>Nematoda</taxon>
        <taxon>Chromadorea</taxon>
        <taxon>Rhabditida</taxon>
        <taxon>Rhabditina</taxon>
        <taxon>Rhabditomorpha</taxon>
        <taxon>Rhabditoidea</taxon>
        <taxon>Rhabditidae</taxon>
        <taxon>Mesorhabditinae</taxon>
        <taxon>Mesorhabditis</taxon>
    </lineage>
</organism>
<keyword evidence="2 3" id="KW-0012">Acyltransferase</keyword>